<proteinExistence type="predicted"/>
<dbReference type="RefSeq" id="WP_178754822.1">
    <property type="nucleotide sequence ID" value="NZ_JBBMFC010000002.1"/>
</dbReference>
<keyword evidence="3" id="KW-1185">Reference proteome</keyword>
<dbReference type="Proteomes" id="UP001470288">
    <property type="component" value="Unassembled WGS sequence"/>
</dbReference>
<keyword evidence="1" id="KW-0812">Transmembrane</keyword>
<accession>A0ABV1HWZ9</accession>
<comment type="caution">
    <text evidence="2">The sequence shown here is derived from an EMBL/GenBank/DDBJ whole genome shotgun (WGS) entry which is preliminary data.</text>
</comment>
<sequence length="48" mass="5470">MKRKLGFAIFFIGIGIFLTLFLPTDHVFIRILLSAVLIICGYQCCFLC</sequence>
<dbReference type="EMBL" id="JBBMFC010000002">
    <property type="protein sequence ID" value="MEQ2577440.1"/>
    <property type="molecule type" value="Genomic_DNA"/>
</dbReference>
<keyword evidence="1" id="KW-0472">Membrane</keyword>
<feature type="transmembrane region" description="Helical" evidence="1">
    <location>
        <begin position="28"/>
        <end position="47"/>
    </location>
</feature>
<feature type="transmembrane region" description="Helical" evidence="1">
    <location>
        <begin position="5"/>
        <end position="22"/>
    </location>
</feature>
<keyword evidence="1" id="KW-1133">Transmembrane helix</keyword>
<gene>
    <name evidence="2" type="ORF">WMO62_01130</name>
</gene>
<evidence type="ECO:0000313" key="2">
    <source>
        <dbReference type="EMBL" id="MEQ2577440.1"/>
    </source>
</evidence>
<evidence type="ECO:0000256" key="1">
    <source>
        <dbReference type="SAM" id="Phobius"/>
    </source>
</evidence>
<evidence type="ECO:0000313" key="3">
    <source>
        <dbReference type="Proteomes" id="UP001470288"/>
    </source>
</evidence>
<reference evidence="2 3" key="1">
    <citation type="submission" date="2024-03" db="EMBL/GenBank/DDBJ databases">
        <title>Human intestinal bacterial collection.</title>
        <authorList>
            <person name="Pauvert C."/>
            <person name="Hitch T.C.A."/>
            <person name="Clavel T."/>
        </authorList>
    </citation>
    <scope>NUCLEOTIDE SEQUENCE [LARGE SCALE GENOMIC DNA]</scope>
    <source>
        <strain evidence="2 3">CLA-AA-H78B</strain>
    </source>
</reference>
<protein>
    <submittedName>
        <fullName evidence="2">Uncharacterized protein</fullName>
    </submittedName>
</protein>
<organism evidence="2 3">
    <name type="scientific">Hominiventricola aquisgranensis</name>
    <dbReference type="NCBI Taxonomy" id="3133164"/>
    <lineage>
        <taxon>Bacteria</taxon>
        <taxon>Bacillati</taxon>
        <taxon>Bacillota</taxon>
        <taxon>Clostridia</taxon>
        <taxon>Lachnospirales</taxon>
        <taxon>Lachnospiraceae</taxon>
        <taxon>Hominiventricola</taxon>
    </lineage>
</organism>
<name>A0ABV1HWZ9_9FIRM</name>